<dbReference type="Gene3D" id="1.10.1900.40">
    <property type="entry name" value="Acidic terminal segments, variant surface antigen of PfEMP1"/>
    <property type="match status" value="2"/>
</dbReference>
<dbReference type="FunFam" id="1.20.58.830:FF:000001">
    <property type="entry name" value="Erythrocyte membrane protein 1, PfEMP1"/>
    <property type="match status" value="1"/>
</dbReference>
<feature type="compositionally biased region" description="Basic and acidic residues" evidence="2">
    <location>
        <begin position="753"/>
        <end position="773"/>
    </location>
</feature>
<dbReference type="Proteomes" id="UP000054562">
    <property type="component" value="Unassembled WGS sequence"/>
</dbReference>
<feature type="region of interest" description="Disordered" evidence="2">
    <location>
        <begin position="949"/>
        <end position="982"/>
    </location>
</feature>
<dbReference type="OrthoDB" id="378905at2759"/>
<feature type="region of interest" description="Disordered" evidence="2">
    <location>
        <begin position="1566"/>
        <end position="1644"/>
    </location>
</feature>
<evidence type="ECO:0000259" key="4">
    <source>
        <dbReference type="Pfam" id="PF05424"/>
    </source>
</evidence>
<proteinExistence type="predicted"/>
<name>A0A0L1I7L5_PLAFA</name>
<reference evidence="10" key="2">
    <citation type="submission" date="2015-07" db="EMBL/GenBank/DDBJ databases">
        <title>The genome sequence of Plasmodium falciparum IGH-CR14.</title>
        <authorList>
            <consortium name="The Broad Institute Genome Sequencing Platform"/>
            <person name="Volkman S.K."/>
            <person name="Neafsey D.E."/>
            <person name="Dash A.P."/>
            <person name="Chitnis C.E."/>
            <person name="Hartl D.L."/>
            <person name="Young S.K."/>
            <person name="Kodira C.D."/>
            <person name="Zeng Q."/>
            <person name="Koehrsen M."/>
            <person name="Godfrey P."/>
            <person name="Alvarado L."/>
            <person name="Berlin A."/>
            <person name="Borenstein D."/>
            <person name="Chen Z."/>
            <person name="Engels R."/>
            <person name="Freedman E."/>
            <person name="Gellesch M."/>
            <person name="Goldberg J."/>
            <person name="Griggs A."/>
            <person name="Gujja S."/>
            <person name="Heiman D."/>
            <person name="Hepburn T."/>
            <person name="Howarth C."/>
            <person name="Jen D."/>
            <person name="Larson L."/>
            <person name="Lewis B."/>
            <person name="Mehta T."/>
            <person name="Park D."/>
            <person name="Pearson M."/>
            <person name="Roberts A."/>
            <person name="Saif S."/>
            <person name="Shea T."/>
            <person name="Shenoy N."/>
            <person name="Sisk P."/>
            <person name="Stolte C."/>
            <person name="Sykes S."/>
            <person name="Walk T."/>
            <person name="White J."/>
            <person name="Yandava C."/>
            <person name="Wirth D.F."/>
            <person name="Nusbaum C."/>
            <person name="Birren B."/>
        </authorList>
    </citation>
    <scope>NUCLEOTIDE SEQUENCE [LARGE SCALE GENOMIC DNA]</scope>
    <source>
        <strain evidence="10">IGH-CR14</strain>
    </source>
</reference>
<dbReference type="Pfam" id="PF15445">
    <property type="entry name" value="ATS"/>
    <property type="match status" value="1"/>
</dbReference>
<dbReference type="InterPro" id="IPR042202">
    <property type="entry name" value="Duffy-ag-bd_sf"/>
</dbReference>
<dbReference type="InterPro" id="IPR004258">
    <property type="entry name" value="DBL"/>
</dbReference>
<dbReference type="Pfam" id="PF03011">
    <property type="entry name" value="PFEMP"/>
    <property type="match status" value="2"/>
</dbReference>
<dbReference type="Gene3D" id="1.20.58.1930">
    <property type="match status" value="1"/>
</dbReference>
<dbReference type="Gene3D" id="1.20.58.830">
    <property type="match status" value="3"/>
</dbReference>
<evidence type="ECO:0000256" key="2">
    <source>
        <dbReference type="SAM" id="MobiDB-lite"/>
    </source>
</evidence>
<dbReference type="FunFam" id="1.20.58.1930:FF:000001">
    <property type="entry name" value="Erythrocyte membrane protein 1, PfEMP1"/>
    <property type="match status" value="1"/>
</dbReference>
<dbReference type="Pfam" id="PF22672">
    <property type="entry name" value="DBL_C"/>
    <property type="match status" value="2"/>
</dbReference>
<dbReference type="Gene3D" id="1.20.1310.20">
    <property type="entry name" value="Duffy-antigen binding domain"/>
    <property type="match status" value="2"/>
</dbReference>
<evidence type="ECO:0000259" key="3">
    <source>
        <dbReference type="Pfam" id="PF03011"/>
    </source>
</evidence>
<feature type="domain" description="Plasmodium falciparum erythrocyte membrane protein 1 acidic terminal segment" evidence="5">
    <location>
        <begin position="1651"/>
        <end position="2157"/>
    </location>
</feature>
<feature type="region of interest" description="Disordered" evidence="2">
    <location>
        <begin position="753"/>
        <end position="804"/>
    </location>
</feature>
<dbReference type="Pfam" id="PF18562">
    <property type="entry name" value="CIDR1_gamma"/>
    <property type="match status" value="1"/>
</dbReference>
<feature type="compositionally biased region" description="Basic and acidic residues" evidence="2">
    <location>
        <begin position="1589"/>
        <end position="1611"/>
    </location>
</feature>
<dbReference type="FunFam" id="1.10.1900.40:FF:000002">
    <property type="entry name" value="Erythrocyte membrane protein 1, PfEMP1"/>
    <property type="match status" value="1"/>
</dbReference>
<feature type="domain" description="Duffy-antigen binding" evidence="4">
    <location>
        <begin position="881"/>
        <end position="1084"/>
    </location>
</feature>
<feature type="compositionally biased region" description="Basic residues" evidence="2">
    <location>
        <begin position="774"/>
        <end position="785"/>
    </location>
</feature>
<feature type="domain" description="Duffy-binding-like" evidence="3">
    <location>
        <begin position="1389"/>
        <end position="1528"/>
    </location>
</feature>
<feature type="compositionally biased region" description="Pro residues" evidence="2">
    <location>
        <begin position="1612"/>
        <end position="1635"/>
    </location>
</feature>
<dbReference type="EMBL" id="GG665029">
    <property type="protein sequence ID" value="KNG75133.1"/>
    <property type="molecule type" value="Genomic_DNA"/>
</dbReference>
<accession>A0A0L1I7L5</accession>
<evidence type="ECO:0000259" key="6">
    <source>
        <dbReference type="Pfam" id="PF15447"/>
    </source>
</evidence>
<dbReference type="FunFam" id="1.10.1900.40:FF:000001">
    <property type="entry name" value="Erythrocyte membrane protein 1"/>
    <property type="match status" value="1"/>
</dbReference>
<feature type="compositionally biased region" description="Polar residues" evidence="2">
    <location>
        <begin position="1996"/>
        <end position="2015"/>
    </location>
</feature>
<dbReference type="InterPro" id="IPR054595">
    <property type="entry name" value="DBL_C"/>
</dbReference>
<feature type="coiled-coil region" evidence="1">
    <location>
        <begin position="207"/>
        <end position="234"/>
    </location>
</feature>
<sequence length="2157" mass="245848">MAPGSAGTQEEKDKYKNAKDAKHLLDMIGETVQKKVHGAAKNYIDDLKGSLSKARYPNDKSPEGSTENNPCKLQYDYNTNVTDGYEKEYPCKDRPEVRFSDTEGAQCDKSKIKDNKGKSEGACAPYRRSSLCDHHLSYMNADKTNTTDNLLLEVCMAALHEGDSLKHYSEKLNLTYSDSRSQLCTELARSFADIGDIVRGRDLYGGNKKEKEKREDLENKLKKIFENIKKSDTKLTNLNDDQIREYWWEANRKEVWKAITCGHPGGKYFRATCGGDGKHSTQASQCRCKGDQVPTYFDYVPQYLRWFEEWAEDFCRKRKKKLENAIQKCRKPNGKEKYCDLNGYNCERTKYKIGYFVEGADCKKCSVACTNFVPWIKNQKQEFEKQKGKYTKEMEKYTNGESGSRRLRRGASTTNYNGYEKKFYKVLQSNGYETVDDFLEKLSNEEICTKVKDDKGGKIDFKTVDVGKNGDSVASDSNNSNKTFAPTEYCDPCPLCGVDCKKSTCTRNPDESCKEETTEKVYPESNTTKIPKLTAEKRKRGILKKYEKFCQNPKEHEQIKNWECHYEKKNEEDENDASGDSNNCILGDWKTSENVHYPISYYSFFYGSIIDMLNDSIEWRAQLNSCINNGKKDCISKCNSRCDCYKRWVEKKQTEWGKIKDHFGKQEDLLKDMKKGFFPDTDPGDFLEYYLEINFLQDMKDAKGDPKVIEKFKEILGKENEDDLPNFLNEKRIIEEFLEKELRDAKKCLTTHTKDDCPKVESPLRSENFEDPARRRRRRRRRRRGVVNTPKEEEEETAKKAADTTTPQIDVCPIVAGVLTKENLQAACSTKYEKGREKFPNWKCIPSGDKTGTSENGDAKSRVARSADGATGKSDATSGSICVPPRRRRLYVKKIHDWATKTESQTQESNEATQARDKATEALRDAFVESAAIETFFLWHQYKTENKPQGVGVGPLLQLQPPGLTGDSNDPDPQNQLASGTIPPDFLRQMFYTLGDYRDILFGDTTMINTVSRASGDKDTMKKIQEKIQQILSQNGEKPSKPSVTTPQQTLWDEIAEHIWNGMIYALTYKTDTQSGQTPEQNDTVKTKLWDKTTKKPKDEYQYQTAKLKEEASGEKTPLSKFVVRPPYFRYLEEWGQNFCKERKKRLAQIKHECMDDDKQKYSGDGEECTQMLRDDPTTLPDLGSSCPKSCRSYKKWIQRKKTQYEKQKEIYNEQKTKCQTQSKDATSNNNDKGFCETLTKYNDAAAFLQTLGPCKNENGKDEIKFDKDSKTFKHTDYCGPCSQFRIKCENGKCKSGDTKVTCPGGKITTGNFESWVQQLQDVTMSVSDSNTNGNKFDGDLSDCHGAGIFKGIRKEQWKCRNVCGYVVCKSENVNGKQNENQIILINALLQRWVEYFLEDYSKIIAKISRCKENDEKNICIKACVEKWINIKKKEWETLKDRFIQQYKYERDEYFNVRSFLETFLVRIGAANVKTDQNKIIKLSNFDTPCGCSADASAQKRDGNDDAIDCMINKLTEKIKTGSCLTQPSGKETNCGENTTPQPDDEDLLLEEENTVEAPKICENVLKTPQPEETDGTCDPAPPPNEPEEEKKEDSVEPKSSEEDQSPEEKVPPSPAAPAAPAAPPAAPAPQPATPPKVEENPFDPTILQTTIPFGIALALGSIAFLFLKKKTKASVGNLFQILQIPKGDYDIPTKLSPNRYIPYTSGKYRGKRYIYLEGDSGTDSGYTDHYSDITSSSESEYEELDINDIYVPHAPKYKTLIEVVLEPSKRDTQNDIPSGDTIPTSDTPPPTSGNTIPTSDIPNTPSDTPSPITDEEWNTLKDEFISQYLQSEQNTEPNMLGYNVDNNTNPKTLHVSMEEKPFITSIHDRNLYSGEEYSYNVNMVNNDNIPINRDNNHVYSGIDLINDSLNSGNQPIDIYDEVLKRKENELFGTNHVKQTSIHSVAKPISDDPIHNQLELFHKWLDRHRDMCEKWENHHERLAKLKEEWENETHSGDINSGIPSGKLSDTPSDNNIHSDIHPSDIPSGKQSDIPSDNNIHSDIPYVLNTDVSIQIHMDNPKTTNEFTYVDSNPNQVDDTYVDSNPDNSSMDTILEDLDKYNEPYYDVQDDIYYDVHDHDASTVDTNAMDVPSKVQIEMDVNTKLVKEKYPIADVWDI</sequence>
<feature type="region of interest" description="Disordered" evidence="2">
    <location>
        <begin position="1523"/>
        <end position="1545"/>
    </location>
</feature>
<feature type="region of interest" description="Disordered" evidence="2">
    <location>
        <begin position="47"/>
        <end position="70"/>
    </location>
</feature>
<gene>
    <name evidence="9" type="ORF">PFMG_01341</name>
</gene>
<feature type="compositionally biased region" description="Polar residues" evidence="2">
    <location>
        <begin position="1797"/>
        <end position="1812"/>
    </location>
</feature>
<keyword evidence="1" id="KW-0175">Coiled coil</keyword>
<dbReference type="SUPFAM" id="SSF140924">
    <property type="entry name" value="Duffy binding domain-like"/>
    <property type="match status" value="4"/>
</dbReference>
<evidence type="ECO:0000259" key="5">
    <source>
        <dbReference type="Pfam" id="PF15445"/>
    </source>
</evidence>
<evidence type="ECO:0008006" key="11">
    <source>
        <dbReference type="Google" id="ProtNLM"/>
    </source>
</evidence>
<feature type="domain" description="Duffy-binding-like" evidence="3">
    <location>
        <begin position="604"/>
        <end position="755"/>
    </location>
</feature>
<feature type="domain" description="Duffy-binding-like" evidence="8">
    <location>
        <begin position="1134"/>
        <end position="1276"/>
    </location>
</feature>
<dbReference type="InterPro" id="IPR029210">
    <property type="entry name" value="PfEMP1_NTS"/>
</dbReference>
<feature type="domain" description="Duffy-binding-like" evidence="8">
    <location>
        <begin position="309"/>
        <end position="463"/>
    </location>
</feature>
<feature type="compositionally biased region" description="Polar residues" evidence="2">
    <location>
        <begin position="1523"/>
        <end position="1542"/>
    </location>
</feature>
<feature type="region of interest" description="Disordered" evidence="2">
    <location>
        <begin position="1993"/>
        <end position="2040"/>
    </location>
</feature>
<dbReference type="InterPro" id="IPR008602">
    <property type="entry name" value="Duffy-antigen-binding"/>
</dbReference>
<feature type="domain" description="Duffy-antigen binding" evidence="4">
    <location>
        <begin position="121"/>
        <end position="305"/>
    </location>
</feature>
<dbReference type="Pfam" id="PF15447">
    <property type="entry name" value="NTS"/>
    <property type="match status" value="1"/>
</dbReference>
<evidence type="ECO:0000256" key="1">
    <source>
        <dbReference type="SAM" id="Coils"/>
    </source>
</evidence>
<protein>
    <recommendedName>
        <fullName evidence="11">Erythrocyte membrane protein 1</fullName>
    </recommendedName>
</protein>
<feature type="compositionally biased region" description="Low complexity" evidence="2">
    <location>
        <begin position="949"/>
        <end position="964"/>
    </location>
</feature>
<organism evidence="9 10">
    <name type="scientific">Plasmodium falciparum IGH-CR14</name>
    <dbReference type="NCBI Taxonomy" id="580059"/>
    <lineage>
        <taxon>Eukaryota</taxon>
        <taxon>Sar</taxon>
        <taxon>Alveolata</taxon>
        <taxon>Apicomplexa</taxon>
        <taxon>Aconoidasida</taxon>
        <taxon>Haemosporida</taxon>
        <taxon>Plasmodiidae</taxon>
        <taxon>Plasmodium</taxon>
        <taxon>Plasmodium (Laverania)</taxon>
    </lineage>
</organism>
<feature type="compositionally biased region" description="Polar residues" evidence="2">
    <location>
        <begin position="2028"/>
        <end position="2040"/>
    </location>
</feature>
<feature type="region of interest" description="Disordered" evidence="2">
    <location>
        <begin position="1769"/>
        <end position="1815"/>
    </location>
</feature>
<dbReference type="InterPro" id="IPR041480">
    <property type="entry name" value="CIDR1_gamma"/>
</dbReference>
<dbReference type="InterPro" id="IPR044932">
    <property type="entry name" value="PfEMP1_ATS_sf"/>
</dbReference>
<feature type="region of interest" description="Disordered" evidence="2">
    <location>
        <begin position="847"/>
        <end position="881"/>
    </location>
</feature>
<evidence type="ECO:0000259" key="8">
    <source>
        <dbReference type="Pfam" id="PF22672"/>
    </source>
</evidence>
<dbReference type="Pfam" id="PF05424">
    <property type="entry name" value="Duffy_binding"/>
    <property type="match status" value="2"/>
</dbReference>
<dbReference type="GO" id="GO:0016020">
    <property type="term" value="C:membrane"/>
    <property type="evidence" value="ECO:0007669"/>
    <property type="project" value="InterPro"/>
</dbReference>
<evidence type="ECO:0000313" key="10">
    <source>
        <dbReference type="Proteomes" id="UP000054562"/>
    </source>
</evidence>
<feature type="domain" description="Cysteine-rich interdomain region 1 gamma" evidence="7">
    <location>
        <begin position="1321"/>
        <end position="1373"/>
    </location>
</feature>
<reference evidence="10" key="1">
    <citation type="submission" date="2015-07" db="EMBL/GenBank/DDBJ databases">
        <title>Annotation of Plasmodium falciparum IGH-CR14.</title>
        <authorList>
            <consortium name="The Broad Institute Genome Sequencing Platform"/>
            <person name="Volkman S.K."/>
            <person name="Neafsey D.E."/>
            <person name="Dash A.P."/>
            <person name="Chitnis C.E."/>
            <person name="Hartl D.L."/>
            <person name="Young S.K."/>
            <person name="Zeng Q."/>
            <person name="Koehrsen M."/>
            <person name="Alvarado L."/>
            <person name="Berlin A."/>
            <person name="Borenstein D."/>
            <person name="Chapman S.B."/>
            <person name="Chen Z."/>
            <person name="Engels R."/>
            <person name="Freedman E."/>
            <person name="Gellesch M."/>
            <person name="Goldberg J."/>
            <person name="Griggs A."/>
            <person name="Gujja S."/>
            <person name="Heilman E.R."/>
            <person name="Heiman D.I."/>
            <person name="Howarth C."/>
            <person name="Jen D."/>
            <person name="Larson L."/>
            <person name="Mehta T."/>
            <person name="Neiman D."/>
            <person name="Park D."/>
            <person name="Pearson M."/>
            <person name="Roberts A."/>
            <person name="Saif S."/>
            <person name="Shea T."/>
            <person name="Shenoy N."/>
            <person name="Sisk P."/>
            <person name="Stolte C."/>
            <person name="Sykes S."/>
            <person name="Walk T."/>
            <person name="White J."/>
            <person name="Yandava C."/>
            <person name="Haas B."/>
            <person name="Henn M.R."/>
            <person name="Nusbaum C."/>
            <person name="Birren B."/>
        </authorList>
    </citation>
    <scope>NUCLEOTIDE SEQUENCE [LARGE SCALE GENOMIC DNA]</scope>
    <source>
        <strain evidence="10">IGH-CR14</strain>
    </source>
</reference>
<dbReference type="InterPro" id="IPR029211">
    <property type="entry name" value="PfEMP1_ATS"/>
</dbReference>
<evidence type="ECO:0000259" key="7">
    <source>
        <dbReference type="Pfam" id="PF18562"/>
    </source>
</evidence>
<dbReference type="GO" id="GO:0046789">
    <property type="term" value="F:host cell surface receptor binding"/>
    <property type="evidence" value="ECO:0007669"/>
    <property type="project" value="InterPro"/>
</dbReference>
<feature type="domain" description="Plasmodium falciparum erythrocyte membrane protein-1 N-terminal segment" evidence="6">
    <location>
        <begin position="20"/>
        <end position="55"/>
    </location>
</feature>
<dbReference type="FunFam" id="1.20.58.830:FF:000003">
    <property type="entry name" value="Erythrocyte membrane protein 1, PfEMP1"/>
    <property type="match status" value="1"/>
</dbReference>
<feature type="compositionally biased region" description="Polar residues" evidence="2">
    <location>
        <begin position="966"/>
        <end position="979"/>
    </location>
</feature>
<evidence type="ECO:0000313" key="9">
    <source>
        <dbReference type="EMBL" id="KNG75133.1"/>
    </source>
</evidence>